<feature type="compositionally biased region" description="Acidic residues" evidence="1">
    <location>
        <begin position="218"/>
        <end position="227"/>
    </location>
</feature>
<evidence type="ECO:0000313" key="3">
    <source>
        <dbReference type="Proteomes" id="UP000007431"/>
    </source>
</evidence>
<feature type="compositionally biased region" description="Polar residues" evidence="1">
    <location>
        <begin position="1"/>
        <end position="25"/>
    </location>
</feature>
<feature type="compositionally biased region" description="Basic and acidic residues" evidence="1">
    <location>
        <begin position="84"/>
        <end position="99"/>
    </location>
</feature>
<dbReference type="OMA" id="ALINIWH"/>
<feature type="compositionally biased region" description="Low complexity" evidence="1">
    <location>
        <begin position="164"/>
        <end position="176"/>
    </location>
</feature>
<dbReference type="KEGG" id="scm:SCHCO_02634497"/>
<feature type="region of interest" description="Disordered" evidence="1">
    <location>
        <begin position="1"/>
        <end position="184"/>
    </location>
</feature>
<dbReference type="eggNOG" id="ENOG502SG96">
    <property type="taxonomic scope" value="Eukaryota"/>
</dbReference>
<dbReference type="VEuPathDB" id="FungiDB:SCHCODRAFT_02634497"/>
<dbReference type="Proteomes" id="UP000007431">
    <property type="component" value="Unassembled WGS sequence"/>
</dbReference>
<keyword evidence="3" id="KW-1185">Reference proteome</keyword>
<dbReference type="GeneID" id="9594114"/>
<evidence type="ECO:0000256" key="1">
    <source>
        <dbReference type="SAM" id="MobiDB-lite"/>
    </source>
</evidence>
<sequence>MSTPRRSTRIQTLAATQSPSCSSTPPLRGKPRSNTLKRKQDDVDPENESVVIIHKAPRRPAPSTSASTSRGGPFLAKENIAEQGEVRVNKKPRLSDLEPPRTPAQLAIPSSQSDELNASAKRLQWQRPSAPSVDQGGDYSMNTVEDPTASSPLTGPADSLYARSSSPLTSVTTPSSDVAEPTPCEDVNALADAVAARVKARLDAIPSSPESRLSDLPDIMDSDDEFDLLPAVPVVKPAPPAPAARQPSPEHARPQRARKQATRLPQTVVAQAGPSKPRATKASNPIDFLLKEKARADKNSRGSEALLRAERIANRQNLMDELDEDEDDDDWRADVKAGSKHHQWRMSSPVSVDPDDDLEAAEVVEAVDVVQRMQVFDEKTGQAIKDIVQQDHSKTDVEANRVAGIPLWREDSKEKAMEVDFVWPTVAGVQEQPLLRAVADAIRDEDPSTLALYLGTGFLATLDLSSSDSIVSALCTLALDTRSGVSSPAVRALLDIWGSPDCKATVGISLDSAVSALFRLNANPTVLEAAGFAKEGVAPIPADAELRAETLSVVLDLLVASANARLVPEGDVGNWLMLLILLGMAREPSCHMDGRIVLAIDALLMTLGPSEVEMPIETAICNRLLPFAFELTPVNKAMLASLLAAGSVRARRMASAIAFALLNDRQFVENTRLPSGWAVCRLLAPLDDAPAELAQRFEVSKDTNTNYEDLAGHVQLLAIVLLDAHAFALQELVKYGPRLQRKTDKKDQEEPTPLMLVQEQAQRLHEAIPDTRAAHLDRTRAKLALKQLWSRIYYQREAVVRAHIAEHSNVKNLLMKQGIKPRAKGAAVKFAPK</sequence>
<protein>
    <submittedName>
        <fullName evidence="2">Uncharacterized protein</fullName>
    </submittedName>
</protein>
<dbReference type="InParanoid" id="D8QC39"/>
<dbReference type="EMBL" id="GL377309">
    <property type="protein sequence ID" value="EFI94865.1"/>
    <property type="molecule type" value="Genomic_DNA"/>
</dbReference>
<dbReference type="HOGENOM" id="CLU_009595_0_0_1"/>
<proteinExistence type="predicted"/>
<organism evidence="3">
    <name type="scientific">Schizophyllum commune (strain H4-8 / FGSC 9210)</name>
    <name type="common">Split gill fungus</name>
    <dbReference type="NCBI Taxonomy" id="578458"/>
    <lineage>
        <taxon>Eukaryota</taxon>
        <taxon>Fungi</taxon>
        <taxon>Dikarya</taxon>
        <taxon>Basidiomycota</taxon>
        <taxon>Agaricomycotina</taxon>
        <taxon>Agaricomycetes</taxon>
        <taxon>Agaricomycetidae</taxon>
        <taxon>Agaricales</taxon>
        <taxon>Schizophyllaceae</taxon>
        <taxon>Schizophyllum</taxon>
    </lineage>
</organism>
<gene>
    <name evidence="2" type="ORF">SCHCODRAFT_257996</name>
</gene>
<dbReference type="OrthoDB" id="5599613at2759"/>
<reference evidence="2 3" key="1">
    <citation type="journal article" date="2010" name="Nat. Biotechnol.">
        <title>Genome sequence of the model mushroom Schizophyllum commune.</title>
        <authorList>
            <person name="Ohm R.A."/>
            <person name="de Jong J.F."/>
            <person name="Lugones L.G."/>
            <person name="Aerts A."/>
            <person name="Kothe E."/>
            <person name="Stajich J.E."/>
            <person name="de Vries R.P."/>
            <person name="Record E."/>
            <person name="Levasseur A."/>
            <person name="Baker S.E."/>
            <person name="Bartholomew K.A."/>
            <person name="Coutinho P.M."/>
            <person name="Erdmann S."/>
            <person name="Fowler T.J."/>
            <person name="Gathman A.C."/>
            <person name="Lombard V."/>
            <person name="Henrissat B."/>
            <person name="Knabe N."/>
            <person name="Kuees U."/>
            <person name="Lilly W.W."/>
            <person name="Lindquist E."/>
            <person name="Lucas S."/>
            <person name="Magnuson J.K."/>
            <person name="Piumi F."/>
            <person name="Raudaskoski M."/>
            <person name="Salamov A."/>
            <person name="Schmutz J."/>
            <person name="Schwarze F.W.M.R."/>
            <person name="vanKuyk P.A."/>
            <person name="Horton J.S."/>
            <person name="Grigoriev I.V."/>
            <person name="Woesten H.A.B."/>
        </authorList>
    </citation>
    <scope>NUCLEOTIDE SEQUENCE [LARGE SCALE GENOMIC DNA]</scope>
    <source>
        <strain evidence="3">H4-8 / FGSC 9210</strain>
    </source>
</reference>
<feature type="compositionally biased region" description="Polar residues" evidence="1">
    <location>
        <begin position="140"/>
        <end position="153"/>
    </location>
</feature>
<feature type="region of interest" description="Disordered" evidence="1">
    <location>
        <begin position="204"/>
        <end position="287"/>
    </location>
</feature>
<name>D8QC39_SCHCM</name>
<accession>D8QC39</accession>
<dbReference type="STRING" id="578458.D8QC39"/>
<evidence type="ECO:0000313" key="2">
    <source>
        <dbReference type="EMBL" id="EFI94865.1"/>
    </source>
</evidence>
<dbReference type="AlphaFoldDB" id="D8QC39"/>